<sequence length="91" mass="10285">MSKQIDLTPSQREAIRSQILQQLDNNQITLGEAVAQFRKQLTNLTQTQYASLIKISRRSLQQIETDTGNPSLQTISKVLKPMGMKMGIKLK</sequence>
<dbReference type="Proteomes" id="UP001163726">
    <property type="component" value="Chromosome"/>
</dbReference>
<protein>
    <submittedName>
        <fullName evidence="2">Helix-turn-helix domain-containing protein</fullName>
    </submittedName>
</protein>
<gene>
    <name evidence="2" type="ORF">OLW01_11445</name>
</gene>
<accession>A0ABY7AJN1</accession>
<dbReference type="RefSeq" id="WP_268074047.1">
    <property type="nucleotide sequence ID" value="NZ_CP109965.1"/>
</dbReference>
<evidence type="ECO:0000259" key="1">
    <source>
        <dbReference type="PROSITE" id="PS50943"/>
    </source>
</evidence>
<reference evidence="2" key="1">
    <citation type="submission" date="2022-10" db="EMBL/GenBank/DDBJ databases">
        <title>Catenovulum adriacola sp. nov. isolated in the Harbour of Susak.</title>
        <authorList>
            <person name="Schoch T."/>
            <person name="Reich S.J."/>
            <person name="Stoeferle S."/>
            <person name="Flaiz M."/>
            <person name="Kazda M."/>
            <person name="Riedel C.U."/>
            <person name="Duerre P."/>
        </authorList>
    </citation>
    <scope>NUCLEOTIDE SEQUENCE</scope>
    <source>
        <strain evidence="2">TS8</strain>
    </source>
</reference>
<proteinExistence type="predicted"/>
<name>A0ABY7AJN1_9ALTE</name>
<evidence type="ECO:0000313" key="3">
    <source>
        <dbReference type="Proteomes" id="UP001163726"/>
    </source>
</evidence>
<feature type="domain" description="HTH cro/C1-type" evidence="1">
    <location>
        <begin position="34"/>
        <end position="89"/>
    </location>
</feature>
<dbReference type="CDD" id="cd00093">
    <property type="entry name" value="HTH_XRE"/>
    <property type="match status" value="1"/>
</dbReference>
<organism evidence="2 3">
    <name type="scientific">Catenovulum adriaticum</name>
    <dbReference type="NCBI Taxonomy" id="2984846"/>
    <lineage>
        <taxon>Bacteria</taxon>
        <taxon>Pseudomonadati</taxon>
        <taxon>Pseudomonadota</taxon>
        <taxon>Gammaproteobacteria</taxon>
        <taxon>Alteromonadales</taxon>
        <taxon>Alteromonadaceae</taxon>
        <taxon>Catenovulum</taxon>
    </lineage>
</organism>
<dbReference type="EMBL" id="CP109965">
    <property type="protein sequence ID" value="WAJ69763.1"/>
    <property type="molecule type" value="Genomic_DNA"/>
</dbReference>
<evidence type="ECO:0000313" key="2">
    <source>
        <dbReference type="EMBL" id="WAJ69763.1"/>
    </source>
</evidence>
<dbReference type="Pfam" id="PF01381">
    <property type="entry name" value="HTH_3"/>
    <property type="match status" value="1"/>
</dbReference>
<dbReference type="SUPFAM" id="SSF47413">
    <property type="entry name" value="lambda repressor-like DNA-binding domains"/>
    <property type="match status" value="1"/>
</dbReference>
<dbReference type="PROSITE" id="PS50943">
    <property type="entry name" value="HTH_CROC1"/>
    <property type="match status" value="1"/>
</dbReference>
<dbReference type="InterPro" id="IPR001387">
    <property type="entry name" value="Cro/C1-type_HTH"/>
</dbReference>
<dbReference type="SMART" id="SM00530">
    <property type="entry name" value="HTH_XRE"/>
    <property type="match status" value="1"/>
</dbReference>
<dbReference type="Gene3D" id="1.10.260.40">
    <property type="entry name" value="lambda repressor-like DNA-binding domains"/>
    <property type="match status" value="1"/>
</dbReference>
<keyword evidence="3" id="KW-1185">Reference proteome</keyword>
<dbReference type="InterPro" id="IPR010982">
    <property type="entry name" value="Lambda_DNA-bd_dom_sf"/>
</dbReference>